<dbReference type="PANTHER" id="PTHR46796:SF7">
    <property type="entry name" value="ARAC FAMILY TRANSCRIPTIONAL REGULATOR"/>
    <property type="match status" value="1"/>
</dbReference>
<evidence type="ECO:0000256" key="1">
    <source>
        <dbReference type="ARBA" id="ARBA00023015"/>
    </source>
</evidence>
<dbReference type="InterPro" id="IPR032783">
    <property type="entry name" value="AraC_lig"/>
</dbReference>
<protein>
    <submittedName>
        <fullName evidence="6">AraC family transcriptional regulator</fullName>
    </submittedName>
</protein>
<dbReference type="Pfam" id="PF12852">
    <property type="entry name" value="Cupin_6"/>
    <property type="match status" value="1"/>
</dbReference>
<name>A0A5B8FII4_9RHOB</name>
<keyword evidence="1" id="KW-0805">Transcription regulation</keyword>
<feature type="region of interest" description="Disordered" evidence="4">
    <location>
        <begin position="299"/>
        <end position="318"/>
    </location>
</feature>
<dbReference type="GO" id="GO:0043565">
    <property type="term" value="F:sequence-specific DNA binding"/>
    <property type="evidence" value="ECO:0007669"/>
    <property type="project" value="InterPro"/>
</dbReference>
<dbReference type="Proteomes" id="UP000305888">
    <property type="component" value="Chromosome"/>
</dbReference>
<evidence type="ECO:0000313" key="7">
    <source>
        <dbReference type="Proteomes" id="UP000305888"/>
    </source>
</evidence>
<dbReference type="GO" id="GO:0003700">
    <property type="term" value="F:DNA-binding transcription factor activity"/>
    <property type="evidence" value="ECO:0007669"/>
    <property type="project" value="InterPro"/>
</dbReference>
<dbReference type="Gene3D" id="1.10.10.60">
    <property type="entry name" value="Homeodomain-like"/>
    <property type="match status" value="2"/>
</dbReference>
<dbReference type="OrthoDB" id="9783876at2"/>
<dbReference type="EMBL" id="CP040818">
    <property type="protein sequence ID" value="QDL93287.1"/>
    <property type="molecule type" value="Genomic_DNA"/>
</dbReference>
<evidence type="ECO:0000256" key="4">
    <source>
        <dbReference type="SAM" id="MobiDB-lite"/>
    </source>
</evidence>
<reference evidence="6 7" key="1">
    <citation type="submission" date="2019-06" db="EMBL/GenBank/DDBJ databases">
        <title>Genome sequence of Rhodobacteraceae bacterium D4M1.</title>
        <authorList>
            <person name="Cao J."/>
        </authorList>
    </citation>
    <scope>NUCLEOTIDE SEQUENCE [LARGE SCALE GENOMIC DNA]</scope>
    <source>
        <strain evidence="6 7">D4M1</strain>
    </source>
</reference>
<dbReference type="InterPro" id="IPR050204">
    <property type="entry name" value="AraC_XylS_family_regulators"/>
</dbReference>
<dbReference type="Pfam" id="PF12833">
    <property type="entry name" value="HTH_18"/>
    <property type="match status" value="1"/>
</dbReference>
<accession>A0A5B8FII4</accession>
<keyword evidence="2" id="KW-0238">DNA-binding</keyword>
<dbReference type="InterPro" id="IPR009057">
    <property type="entry name" value="Homeodomain-like_sf"/>
</dbReference>
<dbReference type="AlphaFoldDB" id="A0A5B8FII4"/>
<gene>
    <name evidence="6" type="ORF">FDP22_16765</name>
</gene>
<organism evidence="6 7">
    <name type="scientific">Paroceanicella profunda</name>
    <dbReference type="NCBI Taxonomy" id="2579971"/>
    <lineage>
        <taxon>Bacteria</taxon>
        <taxon>Pseudomonadati</taxon>
        <taxon>Pseudomonadota</taxon>
        <taxon>Alphaproteobacteria</taxon>
        <taxon>Rhodobacterales</taxon>
        <taxon>Paracoccaceae</taxon>
        <taxon>Paroceanicella</taxon>
    </lineage>
</organism>
<proteinExistence type="predicted"/>
<dbReference type="SUPFAM" id="SSF46689">
    <property type="entry name" value="Homeodomain-like"/>
    <property type="match status" value="2"/>
</dbReference>
<evidence type="ECO:0000259" key="5">
    <source>
        <dbReference type="PROSITE" id="PS01124"/>
    </source>
</evidence>
<dbReference type="PROSITE" id="PS01124">
    <property type="entry name" value="HTH_ARAC_FAMILY_2"/>
    <property type="match status" value="1"/>
</dbReference>
<dbReference type="KEGG" id="ppru:FDP22_16765"/>
<evidence type="ECO:0000256" key="2">
    <source>
        <dbReference type="ARBA" id="ARBA00023125"/>
    </source>
</evidence>
<dbReference type="InterPro" id="IPR018060">
    <property type="entry name" value="HTH_AraC"/>
</dbReference>
<dbReference type="PANTHER" id="PTHR46796">
    <property type="entry name" value="HTH-TYPE TRANSCRIPTIONAL ACTIVATOR RHAS-RELATED"/>
    <property type="match status" value="1"/>
</dbReference>
<evidence type="ECO:0000313" key="6">
    <source>
        <dbReference type="EMBL" id="QDL93287.1"/>
    </source>
</evidence>
<keyword evidence="7" id="KW-1185">Reference proteome</keyword>
<keyword evidence="3" id="KW-0804">Transcription</keyword>
<sequence>MDVLGDMLTSMRVESALFAHLSFRAPWGVAFTTGDQARLVVLTRGGSWVLADCFSEPVWVEAGDCLIIKGDAGFTMVSEVGVEIVPCATIFSKISGVMHEYGGHGAVTELVSGRFYFDAAAAEPLLSLLPNISLVRRADVRGPLMRTTLELVGLETELDGLGAGIVVKHLINALFVQALRAWCEAEGGRTPGWLAGLRDARISRALKALHADIAFSWTIAGLAGHAGMSRSSFAATFKVVLGETPVEYLTRWRIHRAKVLLKQGTAISDVARCVGYETDAALNHAFNRIEGVGPGAWRRATTEEDKKRAAAMTQSGRG</sequence>
<evidence type="ECO:0000256" key="3">
    <source>
        <dbReference type="ARBA" id="ARBA00023163"/>
    </source>
</evidence>
<feature type="domain" description="HTH araC/xylS-type" evidence="5">
    <location>
        <begin position="203"/>
        <end position="300"/>
    </location>
</feature>
<dbReference type="SMART" id="SM00342">
    <property type="entry name" value="HTH_ARAC"/>
    <property type="match status" value="1"/>
</dbReference>